<name>A0ABM9EVE8_9BACI</name>
<sequence length="117" mass="13973">MRFHHYAIEVNNLEESIAFYKYLGFQTESRFFFMGEEIVFLASNDFRLELISNQQEKSIAKTVHFCFEVSDLLEVMNRFDDIRKIEGPYKLQNGWETVFFEGPDQEIIEFLQVRPVS</sequence>
<dbReference type="InterPro" id="IPR004360">
    <property type="entry name" value="Glyas_Fos-R_dOase_dom"/>
</dbReference>
<dbReference type="EMBL" id="CALBWS010000030">
    <property type="protein sequence ID" value="CAH2716612.1"/>
    <property type="molecule type" value="Genomic_DNA"/>
</dbReference>
<dbReference type="InterPro" id="IPR037523">
    <property type="entry name" value="VOC_core"/>
</dbReference>
<dbReference type="CDD" id="cd06587">
    <property type="entry name" value="VOC"/>
    <property type="match status" value="1"/>
</dbReference>
<dbReference type="Pfam" id="PF00903">
    <property type="entry name" value="Glyoxalase"/>
    <property type="match status" value="1"/>
</dbReference>
<evidence type="ECO:0000313" key="3">
    <source>
        <dbReference type="Proteomes" id="UP000838308"/>
    </source>
</evidence>
<reference evidence="2" key="1">
    <citation type="submission" date="2022-04" db="EMBL/GenBank/DDBJ databases">
        <authorList>
            <person name="Criscuolo A."/>
        </authorList>
    </citation>
    <scope>NUCLEOTIDE SEQUENCE</scope>
    <source>
        <strain evidence="2">CIP111895</strain>
    </source>
</reference>
<comment type="caution">
    <text evidence="2">The sequence shown here is derived from an EMBL/GenBank/DDBJ whole genome shotgun (WGS) entry which is preliminary data.</text>
</comment>
<proteinExistence type="predicted"/>
<dbReference type="InterPro" id="IPR029068">
    <property type="entry name" value="Glyas_Bleomycin-R_OHBP_Dase"/>
</dbReference>
<dbReference type="Gene3D" id="3.10.180.10">
    <property type="entry name" value="2,3-Dihydroxybiphenyl 1,2-Dioxygenase, domain 1"/>
    <property type="match status" value="1"/>
</dbReference>
<evidence type="ECO:0000313" key="2">
    <source>
        <dbReference type="EMBL" id="CAH2716612.1"/>
    </source>
</evidence>
<organism evidence="2 3">
    <name type="scientific">Neobacillus rhizosphaerae</name>
    <dbReference type="NCBI Taxonomy" id="2880965"/>
    <lineage>
        <taxon>Bacteria</taxon>
        <taxon>Bacillati</taxon>
        <taxon>Bacillota</taxon>
        <taxon>Bacilli</taxon>
        <taxon>Bacillales</taxon>
        <taxon>Bacillaceae</taxon>
        <taxon>Neobacillus</taxon>
    </lineage>
</organism>
<dbReference type="Proteomes" id="UP000838308">
    <property type="component" value="Unassembled WGS sequence"/>
</dbReference>
<gene>
    <name evidence="2" type="ORF">BACCIP111895_03799</name>
</gene>
<protein>
    <recommendedName>
        <fullName evidence="1">VOC domain-containing protein</fullName>
    </recommendedName>
</protein>
<keyword evidence="3" id="KW-1185">Reference proteome</keyword>
<evidence type="ECO:0000259" key="1">
    <source>
        <dbReference type="PROSITE" id="PS51819"/>
    </source>
</evidence>
<feature type="domain" description="VOC" evidence="1">
    <location>
        <begin position="2"/>
        <end position="113"/>
    </location>
</feature>
<dbReference type="SUPFAM" id="SSF54593">
    <property type="entry name" value="Glyoxalase/Bleomycin resistance protein/Dihydroxybiphenyl dioxygenase"/>
    <property type="match status" value="1"/>
</dbReference>
<dbReference type="RefSeq" id="WP_248736866.1">
    <property type="nucleotide sequence ID" value="NZ_CALBWS010000030.1"/>
</dbReference>
<dbReference type="PROSITE" id="PS51819">
    <property type="entry name" value="VOC"/>
    <property type="match status" value="1"/>
</dbReference>
<accession>A0ABM9EVE8</accession>